<dbReference type="InterPro" id="IPR003774">
    <property type="entry name" value="AlgH-like"/>
</dbReference>
<gene>
    <name evidence="1" type="ORF">GUITHDRAFT_148132</name>
</gene>
<dbReference type="OrthoDB" id="272750at2759"/>
<dbReference type="AlphaFoldDB" id="L1IBE4"/>
<name>L1IBE4_GUITC</name>
<dbReference type="OMA" id="EMSCMPP"/>
<reference evidence="2" key="3">
    <citation type="submission" date="2016-03" db="UniProtKB">
        <authorList>
            <consortium name="EnsemblProtists"/>
        </authorList>
    </citation>
    <scope>IDENTIFICATION</scope>
</reference>
<evidence type="ECO:0000313" key="2">
    <source>
        <dbReference type="EnsemblProtists" id="EKX33160"/>
    </source>
</evidence>
<dbReference type="STRING" id="905079.L1IBE4"/>
<dbReference type="RefSeq" id="XP_005820140.1">
    <property type="nucleotide sequence ID" value="XM_005820083.1"/>
</dbReference>
<accession>L1IBE4</accession>
<dbReference type="EMBL" id="JH993154">
    <property type="protein sequence ID" value="EKX33160.1"/>
    <property type="molecule type" value="Genomic_DNA"/>
</dbReference>
<evidence type="ECO:0008006" key="4">
    <source>
        <dbReference type="Google" id="ProtNLM"/>
    </source>
</evidence>
<evidence type="ECO:0000313" key="1">
    <source>
        <dbReference type="EMBL" id="EKX33160.1"/>
    </source>
</evidence>
<dbReference type="PANTHER" id="PTHR31984:SF17">
    <property type="entry name" value="TRANSCRIPTIONAL REGULATOR"/>
    <property type="match status" value="1"/>
</dbReference>
<dbReference type="HOGENOM" id="CLU_575584_0_0_1"/>
<dbReference type="Proteomes" id="UP000011087">
    <property type="component" value="Unassembled WGS sequence"/>
</dbReference>
<reference evidence="1 3" key="1">
    <citation type="journal article" date="2012" name="Nature">
        <title>Algal genomes reveal evolutionary mosaicism and the fate of nucleomorphs.</title>
        <authorList>
            <consortium name="DOE Joint Genome Institute"/>
            <person name="Curtis B.A."/>
            <person name="Tanifuji G."/>
            <person name="Burki F."/>
            <person name="Gruber A."/>
            <person name="Irimia M."/>
            <person name="Maruyama S."/>
            <person name="Arias M.C."/>
            <person name="Ball S.G."/>
            <person name="Gile G.H."/>
            <person name="Hirakawa Y."/>
            <person name="Hopkins J.F."/>
            <person name="Kuo A."/>
            <person name="Rensing S.A."/>
            <person name="Schmutz J."/>
            <person name="Symeonidi A."/>
            <person name="Elias M."/>
            <person name="Eveleigh R.J."/>
            <person name="Herman E.K."/>
            <person name="Klute M.J."/>
            <person name="Nakayama T."/>
            <person name="Obornik M."/>
            <person name="Reyes-Prieto A."/>
            <person name="Armbrust E.V."/>
            <person name="Aves S.J."/>
            <person name="Beiko R.G."/>
            <person name="Coutinho P."/>
            <person name="Dacks J.B."/>
            <person name="Durnford D.G."/>
            <person name="Fast N.M."/>
            <person name="Green B.R."/>
            <person name="Grisdale C.J."/>
            <person name="Hempel F."/>
            <person name="Henrissat B."/>
            <person name="Hoppner M.P."/>
            <person name="Ishida K."/>
            <person name="Kim E."/>
            <person name="Koreny L."/>
            <person name="Kroth P.G."/>
            <person name="Liu Y."/>
            <person name="Malik S.B."/>
            <person name="Maier U.G."/>
            <person name="McRose D."/>
            <person name="Mock T."/>
            <person name="Neilson J.A."/>
            <person name="Onodera N.T."/>
            <person name="Poole A.M."/>
            <person name="Pritham E.J."/>
            <person name="Richards T.A."/>
            <person name="Rocap G."/>
            <person name="Roy S.W."/>
            <person name="Sarai C."/>
            <person name="Schaack S."/>
            <person name="Shirato S."/>
            <person name="Slamovits C.H."/>
            <person name="Spencer D.F."/>
            <person name="Suzuki S."/>
            <person name="Worden A.Z."/>
            <person name="Zauner S."/>
            <person name="Barry K."/>
            <person name="Bell C."/>
            <person name="Bharti A.K."/>
            <person name="Crow J.A."/>
            <person name="Grimwood J."/>
            <person name="Kramer R."/>
            <person name="Lindquist E."/>
            <person name="Lucas S."/>
            <person name="Salamov A."/>
            <person name="McFadden G.I."/>
            <person name="Lane C.E."/>
            <person name="Keeling P.J."/>
            <person name="Gray M.W."/>
            <person name="Grigoriev I.V."/>
            <person name="Archibald J.M."/>
        </authorList>
    </citation>
    <scope>NUCLEOTIDE SEQUENCE</scope>
    <source>
        <strain evidence="1 3">CCMP2712</strain>
    </source>
</reference>
<keyword evidence="3" id="KW-1185">Reference proteome</keyword>
<dbReference type="Gene3D" id="3.40.1740.10">
    <property type="entry name" value="VC0467-like"/>
    <property type="match status" value="1"/>
</dbReference>
<dbReference type="GeneID" id="17289877"/>
<dbReference type="SUPFAM" id="SSF143456">
    <property type="entry name" value="VC0467-like"/>
    <property type="match status" value="1"/>
</dbReference>
<reference evidence="3" key="2">
    <citation type="submission" date="2012-11" db="EMBL/GenBank/DDBJ databases">
        <authorList>
            <person name="Kuo A."/>
            <person name="Curtis B.A."/>
            <person name="Tanifuji G."/>
            <person name="Burki F."/>
            <person name="Gruber A."/>
            <person name="Irimia M."/>
            <person name="Maruyama S."/>
            <person name="Arias M.C."/>
            <person name="Ball S.G."/>
            <person name="Gile G.H."/>
            <person name="Hirakawa Y."/>
            <person name="Hopkins J.F."/>
            <person name="Rensing S.A."/>
            <person name="Schmutz J."/>
            <person name="Symeonidi A."/>
            <person name="Elias M."/>
            <person name="Eveleigh R.J."/>
            <person name="Herman E.K."/>
            <person name="Klute M.J."/>
            <person name="Nakayama T."/>
            <person name="Obornik M."/>
            <person name="Reyes-Prieto A."/>
            <person name="Armbrust E.V."/>
            <person name="Aves S.J."/>
            <person name="Beiko R.G."/>
            <person name="Coutinho P."/>
            <person name="Dacks J.B."/>
            <person name="Durnford D.G."/>
            <person name="Fast N.M."/>
            <person name="Green B.R."/>
            <person name="Grisdale C."/>
            <person name="Hempe F."/>
            <person name="Henrissat B."/>
            <person name="Hoppner M.P."/>
            <person name="Ishida K.-I."/>
            <person name="Kim E."/>
            <person name="Koreny L."/>
            <person name="Kroth P.G."/>
            <person name="Liu Y."/>
            <person name="Malik S.-B."/>
            <person name="Maier U.G."/>
            <person name="McRose D."/>
            <person name="Mock T."/>
            <person name="Neilson J.A."/>
            <person name="Onodera N.T."/>
            <person name="Poole A.M."/>
            <person name="Pritham E.J."/>
            <person name="Richards T.A."/>
            <person name="Rocap G."/>
            <person name="Roy S.W."/>
            <person name="Sarai C."/>
            <person name="Schaack S."/>
            <person name="Shirato S."/>
            <person name="Slamovits C.H."/>
            <person name="Spencer D.F."/>
            <person name="Suzuki S."/>
            <person name="Worden A.Z."/>
            <person name="Zauner S."/>
            <person name="Barry K."/>
            <person name="Bell C."/>
            <person name="Bharti A.K."/>
            <person name="Crow J.A."/>
            <person name="Grimwood J."/>
            <person name="Kramer R."/>
            <person name="Lindquist E."/>
            <person name="Lucas S."/>
            <person name="Salamov A."/>
            <person name="McFadden G.I."/>
            <person name="Lane C.E."/>
            <person name="Keeling P.J."/>
            <person name="Gray M.W."/>
            <person name="Grigoriev I.V."/>
            <person name="Archibald J.M."/>
        </authorList>
    </citation>
    <scope>NUCLEOTIDE SEQUENCE</scope>
    <source>
        <strain evidence="3">CCMP2712</strain>
    </source>
</reference>
<evidence type="ECO:0000313" key="3">
    <source>
        <dbReference type="Proteomes" id="UP000011087"/>
    </source>
</evidence>
<dbReference type="Pfam" id="PF02622">
    <property type="entry name" value="DUF179"/>
    <property type="match status" value="1"/>
</dbReference>
<dbReference type="PANTHER" id="PTHR31984">
    <property type="entry name" value="TRANSPORTER, PUTATIVE (DUF179)-RELATED"/>
    <property type="match status" value="1"/>
</dbReference>
<dbReference type="KEGG" id="gtt:GUITHDRAFT_148132"/>
<proteinExistence type="predicted"/>
<protein>
    <recommendedName>
        <fullName evidence="4">Transcriptional regulator</fullName>
    </recommendedName>
</protein>
<dbReference type="PaxDb" id="55529-EKX33160"/>
<dbReference type="EnsemblProtists" id="EKX33160">
    <property type="protein sequence ID" value="EKX33160"/>
    <property type="gene ID" value="GUITHDRAFT_148132"/>
</dbReference>
<dbReference type="eggNOG" id="ENOG502S9MT">
    <property type="taxonomic scope" value="Eukaryota"/>
</dbReference>
<sequence length="393" mass="43935">MSARVVRSFYRILFRTAKQHDKNPGIKALLIATPGRFYDHRTKSWKPSEDKVATKEQRFMEPYVRKMNGGGTFYLPEVKAVHVIREAFRSPLDGNTNKDLLFDAATSAIKVLERNLAKARELGIFDNVPSSAGQKYNIKVAKEGSFERGQFLLAHPLLSFSLNRGILIILKHEEADGTLGVMVNRKTKLKVKRGLREFADCPVYKGGVWSTSQRRTKLSDLLLTGNVVEFHFYTASAWRLGGFVQESPSSLATKRDTSETGFIKILDGVYWQCDLDAASEKVRRGEAKTSDFKFIMGFAGWGPRQLQGELENHGWLLAEAGDAGKVASNGDEEMLSASDLVYCDCLCSAELLEDFEPDVFKETCDESANKERERQHRFASSLVVVAAMLTSPG</sequence>
<organism evidence="1">
    <name type="scientific">Guillardia theta (strain CCMP2712)</name>
    <name type="common">Cryptophyte</name>
    <dbReference type="NCBI Taxonomy" id="905079"/>
    <lineage>
        <taxon>Eukaryota</taxon>
        <taxon>Cryptophyceae</taxon>
        <taxon>Pyrenomonadales</taxon>
        <taxon>Geminigeraceae</taxon>
        <taxon>Guillardia</taxon>
    </lineage>
</organism>